<keyword evidence="1" id="KW-0732">Signal</keyword>
<reference evidence="3 4" key="1">
    <citation type="submission" date="2018-07" db="EMBL/GenBank/DDBJ databases">
        <title>Draft genome sequence of Ancylomarina sp. M1P.</title>
        <authorList>
            <person name="Yadav S."/>
            <person name="Villanueva L."/>
            <person name="Damste J.S.S."/>
        </authorList>
    </citation>
    <scope>NUCLEOTIDE SEQUENCE [LARGE SCALE GENOMIC DNA]</scope>
    <source>
        <strain evidence="3 4">M1P</strain>
    </source>
</reference>
<dbReference type="Pfam" id="PF13360">
    <property type="entry name" value="PQQ_2"/>
    <property type="match status" value="1"/>
</dbReference>
<dbReference type="SUPFAM" id="SSF50998">
    <property type="entry name" value="Quinoprotein alcohol dehydrogenase-like"/>
    <property type="match status" value="1"/>
</dbReference>
<feature type="chain" id="PRO_5018985510" description="Pyrrolo-quinoline quinone repeat domain-containing protein" evidence="1">
    <location>
        <begin position="25"/>
        <end position="409"/>
    </location>
</feature>
<dbReference type="InterPro" id="IPR011047">
    <property type="entry name" value="Quinoprotein_ADH-like_sf"/>
</dbReference>
<dbReference type="Proteomes" id="UP000285794">
    <property type="component" value="Unassembled WGS sequence"/>
</dbReference>
<gene>
    <name evidence="3" type="ORF">DWB61_11285</name>
</gene>
<protein>
    <recommendedName>
        <fullName evidence="2">Pyrrolo-quinoline quinone repeat domain-containing protein</fullName>
    </recommendedName>
</protein>
<dbReference type="InterPro" id="IPR002372">
    <property type="entry name" value="PQQ_rpt_dom"/>
</dbReference>
<feature type="domain" description="Pyrrolo-quinoline quinone repeat" evidence="2">
    <location>
        <begin position="96"/>
        <end position="336"/>
    </location>
</feature>
<evidence type="ECO:0000313" key="4">
    <source>
        <dbReference type="Proteomes" id="UP000285794"/>
    </source>
</evidence>
<comment type="caution">
    <text evidence="3">The sequence shown here is derived from an EMBL/GenBank/DDBJ whole genome shotgun (WGS) entry which is preliminary data.</text>
</comment>
<proteinExistence type="predicted"/>
<name>A0A425Y065_9BACT</name>
<evidence type="ECO:0000256" key="1">
    <source>
        <dbReference type="SAM" id="SignalP"/>
    </source>
</evidence>
<dbReference type="AlphaFoldDB" id="A0A425Y065"/>
<dbReference type="EMBL" id="QQWG01000010">
    <property type="protein sequence ID" value="RRG20997.1"/>
    <property type="molecule type" value="Genomic_DNA"/>
</dbReference>
<feature type="signal peptide" evidence="1">
    <location>
        <begin position="1"/>
        <end position="24"/>
    </location>
</feature>
<dbReference type="PANTHER" id="PTHR34512">
    <property type="entry name" value="CELL SURFACE PROTEIN"/>
    <property type="match status" value="1"/>
</dbReference>
<dbReference type="InterPro" id="IPR015943">
    <property type="entry name" value="WD40/YVTN_repeat-like_dom_sf"/>
</dbReference>
<evidence type="ECO:0000259" key="2">
    <source>
        <dbReference type="Pfam" id="PF13360"/>
    </source>
</evidence>
<evidence type="ECO:0000313" key="3">
    <source>
        <dbReference type="EMBL" id="RRG20997.1"/>
    </source>
</evidence>
<organism evidence="3 4">
    <name type="scientific">Ancylomarina euxinus</name>
    <dbReference type="NCBI Taxonomy" id="2283627"/>
    <lineage>
        <taxon>Bacteria</taxon>
        <taxon>Pseudomonadati</taxon>
        <taxon>Bacteroidota</taxon>
        <taxon>Bacteroidia</taxon>
        <taxon>Marinilabiliales</taxon>
        <taxon>Marinifilaceae</taxon>
        <taxon>Ancylomarina</taxon>
    </lineage>
</organism>
<sequence>MKQVTIYSSMLAVFLLLQAPITFAQESEGWTQFRGPYHSGISTENITDSQISDPAPELIWKKEIGCAFSEITLSGDKLYTTLSEKTDSLSGWEYMAAFDAKTGKEIWRNKIDSIFIDKDGFGDGPRSTPAIGENLIFSFSSYGKLTAHSKTDGKHLWQIDFIKEFGSTLPRWGFSSSPVLVDGVLIMEAGGTESRAFVAFDPNTGKLLWANGKGNASYCSPLVAEIEGQTQIIFANQKTLSSYNSKGETLWTYAMKMNAPTAMPTLFDSNKIFICTVRSSGFEIVEVKNNTVTEVLQAPTMKNDYSSTLYYEGHFYGFNVAALQCISAETGEKKWTKRGFGKGSLILVGDKLLVLSDKGLLAQIKADPTAYAEQRRFQAIEGKSWTAPSFVNGKIYLRNQTEMACYKFN</sequence>
<dbReference type="RefSeq" id="WP_125030996.1">
    <property type="nucleotide sequence ID" value="NZ_JAPXVP010000009.1"/>
</dbReference>
<dbReference type="Gene3D" id="2.130.10.10">
    <property type="entry name" value="YVTN repeat-like/Quinoprotein amine dehydrogenase"/>
    <property type="match status" value="1"/>
</dbReference>
<dbReference type="OrthoDB" id="1091598at2"/>
<dbReference type="PANTHER" id="PTHR34512:SF30">
    <property type="entry name" value="OUTER MEMBRANE PROTEIN ASSEMBLY FACTOR BAMB"/>
    <property type="match status" value="1"/>
</dbReference>
<keyword evidence="4" id="KW-1185">Reference proteome</keyword>
<accession>A0A425Y065</accession>